<dbReference type="AlphaFoldDB" id="A0A1X7M5M1"/>
<dbReference type="STRING" id="1515439.SAMN06265784_1198"/>
<gene>
    <name evidence="1" type="ORF">SAMN06265784_1198</name>
</gene>
<name>A0A1X7M5M1_9BURK</name>
<dbReference type="OrthoDB" id="5796257at2"/>
<keyword evidence="2" id="KW-1185">Reference proteome</keyword>
<proteinExistence type="predicted"/>
<reference evidence="2" key="1">
    <citation type="submission" date="2017-04" db="EMBL/GenBank/DDBJ databases">
        <authorList>
            <person name="Varghese N."/>
            <person name="Submissions S."/>
        </authorList>
    </citation>
    <scope>NUCLEOTIDE SEQUENCE [LARGE SCALE GENOMIC DNA]</scope>
    <source>
        <strain evidence="2">LMG 29540</strain>
    </source>
</reference>
<evidence type="ECO:0000313" key="1">
    <source>
        <dbReference type="EMBL" id="SMG61017.1"/>
    </source>
</evidence>
<evidence type="ECO:0000313" key="2">
    <source>
        <dbReference type="Proteomes" id="UP000193228"/>
    </source>
</evidence>
<dbReference type="Proteomes" id="UP000193228">
    <property type="component" value="Unassembled WGS sequence"/>
</dbReference>
<organism evidence="1 2">
    <name type="scientific">Paraburkholderia susongensis</name>
    <dbReference type="NCBI Taxonomy" id="1515439"/>
    <lineage>
        <taxon>Bacteria</taxon>
        <taxon>Pseudomonadati</taxon>
        <taxon>Pseudomonadota</taxon>
        <taxon>Betaproteobacteria</taxon>
        <taxon>Burkholderiales</taxon>
        <taxon>Burkholderiaceae</taxon>
        <taxon>Paraburkholderia</taxon>
    </lineage>
</organism>
<protein>
    <submittedName>
        <fullName evidence="1">Uncharacterized protein</fullName>
    </submittedName>
</protein>
<accession>A0A1X7M5M1</accession>
<dbReference type="RefSeq" id="WP_085489651.1">
    <property type="nucleotide sequence ID" value="NZ_FXAT01000019.1"/>
</dbReference>
<sequence>MTDAHHPEQRLPAFMVGYSLDRTHRIVVGIRAANPNAACAIAHAAFKAGTLWDDTPDRPLLYDDDEEIDGQTVQFDATPVAIWPQAHPSVAASKVRAAAPRLLALVRLIGSRLPHATMTGTWHPETLLMMTLTAGQARKLHALLETLLGC</sequence>
<dbReference type="EMBL" id="FXAT01000019">
    <property type="protein sequence ID" value="SMG61017.1"/>
    <property type="molecule type" value="Genomic_DNA"/>
</dbReference>